<evidence type="ECO:0000313" key="2">
    <source>
        <dbReference type="Proteomes" id="UP000636709"/>
    </source>
</evidence>
<evidence type="ECO:0000313" key="1">
    <source>
        <dbReference type="EMBL" id="KAF8656104.1"/>
    </source>
</evidence>
<organism evidence="1 2">
    <name type="scientific">Digitaria exilis</name>
    <dbReference type="NCBI Taxonomy" id="1010633"/>
    <lineage>
        <taxon>Eukaryota</taxon>
        <taxon>Viridiplantae</taxon>
        <taxon>Streptophyta</taxon>
        <taxon>Embryophyta</taxon>
        <taxon>Tracheophyta</taxon>
        <taxon>Spermatophyta</taxon>
        <taxon>Magnoliopsida</taxon>
        <taxon>Liliopsida</taxon>
        <taxon>Poales</taxon>
        <taxon>Poaceae</taxon>
        <taxon>PACMAD clade</taxon>
        <taxon>Panicoideae</taxon>
        <taxon>Panicodae</taxon>
        <taxon>Paniceae</taxon>
        <taxon>Anthephorinae</taxon>
        <taxon>Digitaria</taxon>
    </lineage>
</organism>
<dbReference type="OrthoDB" id="650054at2759"/>
<gene>
    <name evidence="1" type="ORF">HU200_060810</name>
</gene>
<dbReference type="PANTHER" id="PTHR32278">
    <property type="entry name" value="F-BOX DOMAIN-CONTAINING PROTEIN"/>
    <property type="match status" value="1"/>
</dbReference>
<name>A0A835AIQ8_9POAL</name>
<dbReference type="Proteomes" id="UP000636709">
    <property type="component" value="Unassembled WGS sequence"/>
</dbReference>
<dbReference type="AlphaFoldDB" id="A0A835AIQ8"/>
<dbReference type="InterPro" id="IPR025886">
    <property type="entry name" value="PP2-like"/>
</dbReference>
<comment type="caution">
    <text evidence="1">The sequence shown here is derived from an EMBL/GenBank/DDBJ whole genome shotgun (WGS) entry which is preliminary data.</text>
</comment>
<protein>
    <submittedName>
        <fullName evidence="1">Uncharacterized protein</fullName>
    </submittedName>
</protein>
<reference evidence="1" key="1">
    <citation type="submission" date="2020-07" db="EMBL/GenBank/DDBJ databases">
        <title>Genome sequence and genetic diversity analysis of an under-domesticated orphan crop, white fonio (Digitaria exilis).</title>
        <authorList>
            <person name="Bennetzen J.L."/>
            <person name="Chen S."/>
            <person name="Ma X."/>
            <person name="Wang X."/>
            <person name="Yssel A.E.J."/>
            <person name="Chaluvadi S.R."/>
            <person name="Johnson M."/>
            <person name="Gangashetty P."/>
            <person name="Hamidou F."/>
            <person name="Sanogo M.D."/>
            <person name="Zwaenepoel A."/>
            <person name="Wallace J."/>
            <person name="Van De Peer Y."/>
            <person name="Van Deynze A."/>
        </authorList>
    </citation>
    <scope>NUCLEOTIDE SEQUENCE</scope>
    <source>
        <tissue evidence="1">Leaves</tissue>
    </source>
</reference>
<dbReference type="Pfam" id="PF14299">
    <property type="entry name" value="PP2"/>
    <property type="match status" value="1"/>
</dbReference>
<dbReference type="PANTHER" id="PTHR32278:SF111">
    <property type="entry name" value="F-BOX PROTEIN PP2-B12-RELATED"/>
    <property type="match status" value="1"/>
</dbReference>
<dbReference type="EMBL" id="JACEFO010002569">
    <property type="protein sequence ID" value="KAF8656104.1"/>
    <property type="molecule type" value="Genomic_DNA"/>
</dbReference>
<accession>A0A835AIQ8</accession>
<keyword evidence="2" id="KW-1185">Reference proteome</keyword>
<sequence>MELLEVWWLVIEGWVPAELLSTDTSYDVYLVYKLAYEHDGLRWGESCAEVDGVHTTDAIVSFVDEDAVRVDGVAYPVTRSEGWMELWLGEFHHMYDKSAIKVSVSEKTDTYAKKGLIIEGMEIREKSLAIS</sequence>
<proteinExistence type="predicted"/>